<dbReference type="RefSeq" id="WP_184702530.1">
    <property type="nucleotide sequence ID" value="NZ_BAABEG010000004.1"/>
</dbReference>
<accession>A0A7X0FDN8</accession>
<reference evidence="1 2" key="1">
    <citation type="submission" date="2020-08" db="EMBL/GenBank/DDBJ databases">
        <title>Genomic Encyclopedia of Type Strains, Phase IV (KMG-IV): sequencing the most valuable type-strain genomes for metagenomic binning, comparative biology and taxonomic classification.</title>
        <authorList>
            <person name="Goeker M."/>
        </authorList>
    </citation>
    <scope>NUCLEOTIDE SEQUENCE [LARGE SCALE GENOMIC DNA]</scope>
    <source>
        <strain evidence="1 2">DSM 7051</strain>
    </source>
</reference>
<organism evidence="1 2">
    <name type="scientific">Aminobacter aganoensis</name>
    <dbReference type="NCBI Taxonomy" id="83264"/>
    <lineage>
        <taxon>Bacteria</taxon>
        <taxon>Pseudomonadati</taxon>
        <taxon>Pseudomonadota</taxon>
        <taxon>Alphaproteobacteria</taxon>
        <taxon>Hyphomicrobiales</taxon>
        <taxon>Phyllobacteriaceae</taxon>
        <taxon>Aminobacter</taxon>
    </lineage>
</organism>
<dbReference type="Proteomes" id="UP000536262">
    <property type="component" value="Unassembled WGS sequence"/>
</dbReference>
<name>A0A7X0FDN8_9HYPH</name>
<dbReference type="EMBL" id="JACHOU010000029">
    <property type="protein sequence ID" value="MBB6357697.1"/>
    <property type="molecule type" value="Genomic_DNA"/>
</dbReference>
<gene>
    <name evidence="1" type="ORF">GGR00_005521</name>
</gene>
<evidence type="ECO:0000313" key="2">
    <source>
        <dbReference type="Proteomes" id="UP000536262"/>
    </source>
</evidence>
<proteinExistence type="predicted"/>
<keyword evidence="2" id="KW-1185">Reference proteome</keyword>
<comment type="caution">
    <text evidence="1">The sequence shown here is derived from an EMBL/GenBank/DDBJ whole genome shotgun (WGS) entry which is preliminary data.</text>
</comment>
<sequence>MTEDEMQAAYRERATMSRIMGVYDLEVKADAPIQELPLGAAVRFVALAPMQEFDVQAAAVLYGRTGSLPAQACAQLWARFGATLIED</sequence>
<protein>
    <submittedName>
        <fullName evidence="1">Uncharacterized protein</fullName>
    </submittedName>
</protein>
<evidence type="ECO:0000313" key="1">
    <source>
        <dbReference type="EMBL" id="MBB6357697.1"/>
    </source>
</evidence>
<dbReference type="AlphaFoldDB" id="A0A7X0FDN8"/>